<dbReference type="Pfam" id="PF01325">
    <property type="entry name" value="Fe_dep_repress"/>
    <property type="match status" value="1"/>
</dbReference>
<dbReference type="Pfam" id="PF02742">
    <property type="entry name" value="Fe_dep_repr_C"/>
    <property type="match status" value="1"/>
</dbReference>
<dbReference type="InterPro" id="IPR036388">
    <property type="entry name" value="WH-like_DNA-bd_sf"/>
</dbReference>
<comment type="similarity">
    <text evidence="1">Belongs to the DtxR/MntR family.</text>
</comment>
<dbReference type="Gene3D" id="1.10.60.10">
    <property type="entry name" value="Iron dependent repressor, metal binding and dimerisation domain"/>
    <property type="match status" value="1"/>
</dbReference>
<evidence type="ECO:0000256" key="1">
    <source>
        <dbReference type="ARBA" id="ARBA00007871"/>
    </source>
</evidence>
<gene>
    <name evidence="6" type="ORF">CGW93_03655</name>
</gene>
<evidence type="ECO:0000256" key="2">
    <source>
        <dbReference type="ARBA" id="ARBA00023015"/>
    </source>
</evidence>
<organism evidence="6 7">
    <name type="scientific">candidate division WOR-3 bacterium 4484_18</name>
    <dbReference type="NCBI Taxonomy" id="2020626"/>
    <lineage>
        <taxon>Bacteria</taxon>
        <taxon>Bacteria division WOR-3</taxon>
    </lineage>
</organism>
<dbReference type="FunFam" id="1.10.60.10:FF:000005">
    <property type="entry name" value="Transcriptional regulator MntR protein"/>
    <property type="match status" value="1"/>
</dbReference>
<dbReference type="GO" id="GO:0003677">
    <property type="term" value="F:DNA binding"/>
    <property type="evidence" value="ECO:0007669"/>
    <property type="project" value="UniProtKB-KW"/>
</dbReference>
<dbReference type="PANTHER" id="PTHR33238:SF7">
    <property type="entry name" value="IRON-DEPENDENT TRANSCRIPTIONAL REGULATOR"/>
    <property type="match status" value="1"/>
</dbReference>
<dbReference type="SMART" id="SM00529">
    <property type="entry name" value="HTH_DTXR"/>
    <property type="match status" value="1"/>
</dbReference>
<keyword evidence="4" id="KW-0804">Transcription</keyword>
<dbReference type="PROSITE" id="PS50944">
    <property type="entry name" value="HTH_DTXR"/>
    <property type="match status" value="1"/>
</dbReference>
<dbReference type="InterPro" id="IPR001367">
    <property type="entry name" value="Fe_dep_repressor"/>
</dbReference>
<dbReference type="Proteomes" id="UP000216312">
    <property type="component" value="Unassembled WGS sequence"/>
</dbReference>
<evidence type="ECO:0000313" key="7">
    <source>
        <dbReference type="Proteomes" id="UP000216312"/>
    </source>
</evidence>
<sequence length="123" mass="14193">MKDMTHSLEDYLEAIWLLSRERKVVRVKDVANRLGVTTSSVVEALHNLERRGLIIHERYGYIDLTPEGESSGRLIYSKHSLLYEFLTRVLGVSPEVADHDACNIEHYISMETLEKLSKFMKSL</sequence>
<evidence type="ECO:0000259" key="5">
    <source>
        <dbReference type="PROSITE" id="PS50944"/>
    </source>
</evidence>
<comment type="caution">
    <text evidence="6">The sequence shown here is derived from an EMBL/GenBank/DDBJ whole genome shotgun (WGS) entry which is preliminary data.</text>
</comment>
<dbReference type="PANTHER" id="PTHR33238">
    <property type="entry name" value="IRON (METAL) DEPENDENT REPRESSOR, DTXR FAMILY"/>
    <property type="match status" value="1"/>
</dbReference>
<evidence type="ECO:0000313" key="6">
    <source>
        <dbReference type="EMBL" id="OYV02831.1"/>
    </source>
</evidence>
<dbReference type="AlphaFoldDB" id="A0A257LVP7"/>
<dbReference type="EMBL" id="NMUJ01000048">
    <property type="protein sequence ID" value="OYV02831.1"/>
    <property type="molecule type" value="Genomic_DNA"/>
</dbReference>
<dbReference type="InterPro" id="IPR036421">
    <property type="entry name" value="Fe_dep_repressor_sf"/>
</dbReference>
<evidence type="ECO:0000256" key="4">
    <source>
        <dbReference type="ARBA" id="ARBA00023163"/>
    </source>
</evidence>
<dbReference type="GO" id="GO:0046983">
    <property type="term" value="F:protein dimerization activity"/>
    <property type="evidence" value="ECO:0007669"/>
    <property type="project" value="InterPro"/>
</dbReference>
<proteinExistence type="inferred from homology"/>
<dbReference type="GO" id="GO:0003700">
    <property type="term" value="F:DNA-binding transcription factor activity"/>
    <property type="evidence" value="ECO:0007669"/>
    <property type="project" value="InterPro"/>
</dbReference>
<dbReference type="SUPFAM" id="SSF46785">
    <property type="entry name" value="Winged helix' DNA-binding domain"/>
    <property type="match status" value="1"/>
</dbReference>
<dbReference type="GO" id="GO:0046914">
    <property type="term" value="F:transition metal ion binding"/>
    <property type="evidence" value="ECO:0007669"/>
    <property type="project" value="InterPro"/>
</dbReference>
<keyword evidence="2" id="KW-0805">Transcription regulation</keyword>
<evidence type="ECO:0000256" key="3">
    <source>
        <dbReference type="ARBA" id="ARBA00023125"/>
    </source>
</evidence>
<accession>A0A257LVP7</accession>
<protein>
    <submittedName>
        <fullName evidence="6">Iron-dependent transcriptional regulator</fullName>
    </submittedName>
</protein>
<dbReference type="Gene3D" id="1.10.10.10">
    <property type="entry name" value="Winged helix-like DNA-binding domain superfamily/Winged helix DNA-binding domain"/>
    <property type="match status" value="1"/>
</dbReference>
<keyword evidence="3" id="KW-0238">DNA-binding</keyword>
<reference evidence="7" key="1">
    <citation type="submission" date="2017-07" db="EMBL/GenBank/DDBJ databases">
        <title>Novel pathways for hydrocarbon cycling and metabolic interdependencies in hydrothermal sediment communities.</title>
        <authorList>
            <person name="Dombrowski N."/>
            <person name="Seitz K."/>
            <person name="Teske A."/>
            <person name="Baker B."/>
        </authorList>
    </citation>
    <scope>NUCLEOTIDE SEQUENCE [LARGE SCALE GENOMIC DNA]</scope>
</reference>
<dbReference type="InterPro" id="IPR022687">
    <property type="entry name" value="HTH_DTXR"/>
</dbReference>
<dbReference type="InterPro" id="IPR036390">
    <property type="entry name" value="WH_DNA-bd_sf"/>
</dbReference>
<dbReference type="InterPro" id="IPR022689">
    <property type="entry name" value="Iron_dep_repressor"/>
</dbReference>
<name>A0A257LVP7_UNCW3</name>
<feature type="domain" description="HTH dtxR-type" evidence="5">
    <location>
        <begin position="4"/>
        <end position="65"/>
    </location>
</feature>
<dbReference type="SUPFAM" id="SSF47979">
    <property type="entry name" value="Iron-dependent repressor protein, dimerization domain"/>
    <property type="match status" value="1"/>
</dbReference>
<dbReference type="InterPro" id="IPR050536">
    <property type="entry name" value="DtxR_MntR_Metal-Reg"/>
</dbReference>